<keyword evidence="2" id="KW-1185">Reference proteome</keyword>
<dbReference type="AlphaFoldDB" id="A0AAV5CGB5"/>
<dbReference type="EMBL" id="BQKI01000007">
    <property type="protein sequence ID" value="GJM97403.1"/>
    <property type="molecule type" value="Genomic_DNA"/>
</dbReference>
<evidence type="ECO:0000313" key="1">
    <source>
        <dbReference type="EMBL" id="GJM97403.1"/>
    </source>
</evidence>
<dbReference type="Proteomes" id="UP001054889">
    <property type="component" value="Unassembled WGS sequence"/>
</dbReference>
<gene>
    <name evidence="1" type="primary">ga14327</name>
    <name evidence="1" type="ORF">PR202_ga14327</name>
</gene>
<proteinExistence type="predicted"/>
<name>A0AAV5CGB5_ELECO</name>
<reference evidence="1" key="2">
    <citation type="submission" date="2021-12" db="EMBL/GenBank/DDBJ databases">
        <title>Resequencing data analysis of finger millet.</title>
        <authorList>
            <person name="Hatakeyama M."/>
            <person name="Aluri S."/>
            <person name="Balachadran M.T."/>
            <person name="Sivarajan S.R."/>
            <person name="Poveda L."/>
            <person name="Shimizu-Inatsugi R."/>
            <person name="Schlapbach R."/>
            <person name="Sreeman S.M."/>
            <person name="Shimizu K.K."/>
        </authorList>
    </citation>
    <scope>NUCLEOTIDE SEQUENCE</scope>
</reference>
<comment type="caution">
    <text evidence="1">The sequence shown here is derived from an EMBL/GenBank/DDBJ whole genome shotgun (WGS) entry which is preliminary data.</text>
</comment>
<organism evidence="1 2">
    <name type="scientific">Eleusine coracana subsp. coracana</name>
    <dbReference type="NCBI Taxonomy" id="191504"/>
    <lineage>
        <taxon>Eukaryota</taxon>
        <taxon>Viridiplantae</taxon>
        <taxon>Streptophyta</taxon>
        <taxon>Embryophyta</taxon>
        <taxon>Tracheophyta</taxon>
        <taxon>Spermatophyta</taxon>
        <taxon>Magnoliopsida</taxon>
        <taxon>Liliopsida</taxon>
        <taxon>Poales</taxon>
        <taxon>Poaceae</taxon>
        <taxon>PACMAD clade</taxon>
        <taxon>Chloridoideae</taxon>
        <taxon>Cynodonteae</taxon>
        <taxon>Eleusininae</taxon>
        <taxon>Eleusine</taxon>
    </lineage>
</organism>
<protein>
    <submittedName>
        <fullName evidence="1">Uncharacterized protein</fullName>
    </submittedName>
</protein>
<reference evidence="1" key="1">
    <citation type="journal article" date="2018" name="DNA Res.">
        <title>Multiple hybrid de novo genome assembly of finger millet, an orphan allotetraploid crop.</title>
        <authorList>
            <person name="Hatakeyama M."/>
            <person name="Aluri S."/>
            <person name="Balachadran M.T."/>
            <person name="Sivarajan S.R."/>
            <person name="Patrignani A."/>
            <person name="Gruter S."/>
            <person name="Poveda L."/>
            <person name="Shimizu-Inatsugi R."/>
            <person name="Baeten J."/>
            <person name="Francoijs K.J."/>
            <person name="Nataraja K.N."/>
            <person name="Reddy Y.A.N."/>
            <person name="Phadnis S."/>
            <person name="Ravikumar R.L."/>
            <person name="Schlapbach R."/>
            <person name="Sreeman S.M."/>
            <person name="Shimizu K.K."/>
        </authorList>
    </citation>
    <scope>NUCLEOTIDE SEQUENCE</scope>
</reference>
<sequence>MVILVASTIWKHRNRVVFDARRHVVQLLILEIKDEARAWATTGARKLRQLL</sequence>
<evidence type="ECO:0000313" key="2">
    <source>
        <dbReference type="Proteomes" id="UP001054889"/>
    </source>
</evidence>
<accession>A0AAV5CGB5</accession>